<reference evidence="6 7" key="1">
    <citation type="journal article" date="2010" name="Science">
        <title>Genome expansion and gene loss in powdery mildew fungi reveal tradeoffs in extreme parasitism.</title>
        <authorList>
            <person name="Spanu P.D."/>
            <person name="Abbott J.C."/>
            <person name="Amselem J."/>
            <person name="Burgis T.A."/>
            <person name="Soanes D.M."/>
            <person name="Stueber K."/>
            <person name="Ver Loren van Themaat E."/>
            <person name="Brown J.K.M."/>
            <person name="Butcher S.A."/>
            <person name="Gurr S.J."/>
            <person name="Lebrun M.-H."/>
            <person name="Ridout C.J."/>
            <person name="Schulze-Lefert P."/>
            <person name="Talbot N.J."/>
            <person name="Ahmadinejad N."/>
            <person name="Ametz C."/>
            <person name="Barton G.R."/>
            <person name="Benjdia M."/>
            <person name="Bidzinski P."/>
            <person name="Bindschedler L.V."/>
            <person name="Both M."/>
            <person name="Brewer M.T."/>
            <person name="Cadle-Davidson L."/>
            <person name="Cadle-Davidson M.M."/>
            <person name="Collemare J."/>
            <person name="Cramer R."/>
            <person name="Frenkel O."/>
            <person name="Godfrey D."/>
            <person name="Harriman J."/>
            <person name="Hoede C."/>
            <person name="King B.C."/>
            <person name="Klages S."/>
            <person name="Kleemann J."/>
            <person name="Knoll D."/>
            <person name="Koti P.S."/>
            <person name="Kreplak J."/>
            <person name="Lopez-Ruiz F.J."/>
            <person name="Lu X."/>
            <person name="Maekawa T."/>
            <person name="Mahanil S."/>
            <person name="Micali C."/>
            <person name="Milgroom M.G."/>
            <person name="Montana G."/>
            <person name="Noir S."/>
            <person name="O'Connell R.J."/>
            <person name="Oberhaensli S."/>
            <person name="Parlange F."/>
            <person name="Pedersen C."/>
            <person name="Quesneville H."/>
            <person name="Reinhardt R."/>
            <person name="Rott M."/>
            <person name="Sacristan S."/>
            <person name="Schmidt S.M."/>
            <person name="Schoen M."/>
            <person name="Skamnioti P."/>
            <person name="Sommer H."/>
            <person name="Stephens A."/>
            <person name="Takahara H."/>
            <person name="Thordal-Christensen H."/>
            <person name="Vigouroux M."/>
            <person name="Wessling R."/>
            <person name="Wicker T."/>
            <person name="Panstruga R."/>
        </authorList>
    </citation>
    <scope>NUCLEOTIDE SEQUENCE [LARGE SCALE GENOMIC DNA]</scope>
    <source>
        <strain evidence="6">DH14</strain>
    </source>
</reference>
<dbReference type="InterPro" id="IPR045111">
    <property type="entry name" value="Vps41/Vps8"/>
</dbReference>
<gene>
    <name evidence="6" type="ORF">BGHDH14_bgh03073</name>
</gene>
<dbReference type="PANTHER" id="PTHR12616">
    <property type="entry name" value="VACUOLAR PROTEIN SORTING VPS41"/>
    <property type="match status" value="1"/>
</dbReference>
<evidence type="ECO:0000259" key="5">
    <source>
        <dbReference type="Pfam" id="PF23411"/>
    </source>
</evidence>
<dbReference type="SUPFAM" id="SSF48371">
    <property type="entry name" value="ARM repeat"/>
    <property type="match status" value="1"/>
</dbReference>
<keyword evidence="7" id="KW-1185">Reference proteome</keyword>
<keyword evidence="1" id="KW-0813">Transport</keyword>
<dbReference type="OrthoDB" id="244107at2759"/>
<evidence type="ECO:0000256" key="3">
    <source>
        <dbReference type="PROSITE-ProRule" id="PRU01006"/>
    </source>
</evidence>
<dbReference type="GO" id="GO:0034058">
    <property type="term" value="P:endosomal vesicle fusion"/>
    <property type="evidence" value="ECO:0007669"/>
    <property type="project" value="TreeGrafter"/>
</dbReference>
<dbReference type="PANTHER" id="PTHR12616:SF1">
    <property type="entry name" value="VACUOLAR PROTEIN SORTING-ASSOCIATED PROTEIN 41 HOMOLOG"/>
    <property type="match status" value="1"/>
</dbReference>
<accession>N1J8T6</accession>
<dbReference type="SUPFAM" id="SSF50978">
    <property type="entry name" value="WD40 repeat-like"/>
    <property type="match status" value="1"/>
</dbReference>
<feature type="region of interest" description="Disordered" evidence="4">
    <location>
        <begin position="378"/>
        <end position="400"/>
    </location>
</feature>
<feature type="domain" description="Vps41 beta-propeller" evidence="5">
    <location>
        <begin position="197"/>
        <end position="375"/>
    </location>
</feature>
<dbReference type="GO" id="GO:0016236">
    <property type="term" value="P:macroautophagy"/>
    <property type="evidence" value="ECO:0007669"/>
    <property type="project" value="TreeGrafter"/>
</dbReference>
<dbReference type="Gene3D" id="1.25.40.10">
    <property type="entry name" value="Tetratricopeptide repeat domain"/>
    <property type="match status" value="1"/>
</dbReference>
<feature type="compositionally biased region" description="Acidic residues" evidence="4">
    <location>
        <begin position="42"/>
        <end position="56"/>
    </location>
</feature>
<feature type="compositionally biased region" description="Basic and acidic residues" evidence="4">
    <location>
        <begin position="24"/>
        <end position="35"/>
    </location>
</feature>
<evidence type="ECO:0000256" key="4">
    <source>
        <dbReference type="SAM" id="MobiDB-lite"/>
    </source>
</evidence>
<evidence type="ECO:0000256" key="2">
    <source>
        <dbReference type="ARBA" id="ARBA00022927"/>
    </source>
</evidence>
<dbReference type="GO" id="GO:0006623">
    <property type="term" value="P:protein targeting to vacuole"/>
    <property type="evidence" value="ECO:0007669"/>
    <property type="project" value="InterPro"/>
</dbReference>
<dbReference type="InterPro" id="IPR036322">
    <property type="entry name" value="WD40_repeat_dom_sf"/>
</dbReference>
<dbReference type="InterPro" id="IPR000547">
    <property type="entry name" value="Clathrin_H-chain/VPS_repeat"/>
</dbReference>
<dbReference type="GO" id="GO:0030897">
    <property type="term" value="C:HOPS complex"/>
    <property type="evidence" value="ECO:0007669"/>
    <property type="project" value="TreeGrafter"/>
</dbReference>
<dbReference type="InterPro" id="IPR016024">
    <property type="entry name" value="ARM-type_fold"/>
</dbReference>
<evidence type="ECO:0000313" key="7">
    <source>
        <dbReference type="Proteomes" id="UP000015441"/>
    </source>
</evidence>
<comment type="caution">
    <text evidence="6">The sequence shown here is derived from an EMBL/GenBank/DDBJ whole genome shotgun (WGS) entry which is preliminary data.</text>
</comment>
<dbReference type="STRING" id="546991.N1J8T6"/>
<evidence type="ECO:0000256" key="1">
    <source>
        <dbReference type="ARBA" id="ARBA00022448"/>
    </source>
</evidence>
<dbReference type="InterPro" id="IPR015943">
    <property type="entry name" value="WD40/YVTN_repeat-like_dom_sf"/>
</dbReference>
<dbReference type="PROSITE" id="PS50236">
    <property type="entry name" value="CHCR"/>
    <property type="match status" value="1"/>
</dbReference>
<dbReference type="eggNOG" id="KOG2066">
    <property type="taxonomic scope" value="Eukaryota"/>
</dbReference>
<dbReference type="Pfam" id="PF23411">
    <property type="entry name" value="Beta-prop_Vps41"/>
    <property type="match status" value="2"/>
</dbReference>
<dbReference type="Gene3D" id="2.130.10.10">
    <property type="entry name" value="YVTN repeat-like/Quinoprotein amine dehydrogenase"/>
    <property type="match status" value="1"/>
</dbReference>
<organism evidence="6 7">
    <name type="scientific">Blumeria graminis f. sp. hordei (strain DH14)</name>
    <name type="common">Barley powdery mildew</name>
    <name type="synonym">Oidium monilioides f. sp. hordei</name>
    <dbReference type="NCBI Taxonomy" id="546991"/>
    <lineage>
        <taxon>Eukaryota</taxon>
        <taxon>Fungi</taxon>
        <taxon>Dikarya</taxon>
        <taxon>Ascomycota</taxon>
        <taxon>Pezizomycotina</taxon>
        <taxon>Leotiomycetes</taxon>
        <taxon>Erysiphales</taxon>
        <taxon>Erysiphaceae</taxon>
        <taxon>Blumeria</taxon>
        <taxon>Blumeria hordei</taxon>
    </lineage>
</organism>
<feature type="region of interest" description="Disordered" evidence="4">
    <location>
        <begin position="1"/>
        <end position="56"/>
    </location>
</feature>
<proteinExistence type="predicted"/>
<dbReference type="HOGENOM" id="CLU_001285_0_0_1"/>
<evidence type="ECO:0000313" key="6">
    <source>
        <dbReference type="EMBL" id="CCU74178.1"/>
    </source>
</evidence>
<sequence length="1291" mass="143648">MEKESKSPDRVKSHEEEEEESLSGDDKYKCEHKATIDSQQYVDDEDEDDIEEEDEEPKLKYARITTQLGPIYRNGDATSTFLVAGDKMPKLKYARITTQLGPIYRNGDATSTFLVAGDKMFIGTHNGNVHVASLPSFKFLRVYHAHSASISSISISPLPLPQKSASPQSVSRIISQAHTPQRTTIKSSIESAPAVPNIPSNAIYIATSSIDGNVCVQSLVDVKDVQLRNFGRPVQAVALSPEYRNDKTYLSGGLAGKLILTVGGRPGTRSVSTTVGSTSATTSEWLGVIGMSGNNGRDTVLHSSEGIISTIKWSLSGKYVAWINEHGIKIMRSNLHLESADNEYAWKRIGHIDRPDDSGWEEMASIWRGRIEWIDENSFQDDEGDKTRHNTGTPNPGKPKPLISDKIEKLIVGWGGTVWIINVHPGGDGLGTIAVPKGRSVGRPEIVKILRMDCIISGLSLFAPNLLLVLAYIVTEDKAPKDQIGGVLAATTNSGSKHKIGRRLNAVPPELRVIDISSSEEVDTDTLTVSRFEGLSASDYHLGVIPAFFTPPTNQSSRSTFETLIGVGSGMWNATINATSLLNSSASIRSSDSKGSDSTKQSLVSGLSAGRAGGQNIAHPSLVKAGLKIFIHSPFDCIFAIKRDLSDHLSWLIDHDKYKEAWELIDEHPEITSSSVERLSETTLITPSSKQTSTEYFEDSFDDSSTINSTTKLNNSSHEKEKRRIGELWIHQLIRNNEWISAGKICGKVLRTPKQWEDFVFIFVGAKKFDEITEYIPSHNMMPPLKSEVYEVILGYYIARNRPKAKELLDRWPAELFNIKSVIIVLENQLRFRDVREDSIEDGQTGRDWRIVIESLGRLYLAGGQVREALKCYIKLQNAEKAMKLIKDYHLIDALAEDLPGLILLRVSKQQINQASLSELKEATSEVISMLVNEAQHGLVSPTVVVQQLQQKNMTLYLFFYFSSLWSGDGIQNFNGGTQEKLLQDSRAHVDQFSDLALHLFAIYDRELLMEFLRYSTTYTFEQATQECEERDFIPELVYLYSKTGQTKRALNLIIDRLGDVSQAILFAKEQNDNDLWEDLLSYSLDKPGFIRVLLEEVGTTINAINLVRRIPEGLEITGLREGLRKMIKEYEIQHSISHGVAKVFRSEVATAQNTLRSGQRKGIKFDVAFKSDGHIDPDSLALANTIYTSMPSKASSEYKSRCPIPPEPGLCMGCRKPFSYKDIETLVGFACGHVWHLSHLFLWQHPGQPITPSELELIGNDKRSVSHSVGVKVTHARLLKDKIPDGCPIC</sequence>
<dbReference type="Proteomes" id="UP000015441">
    <property type="component" value="Unassembled WGS sequence"/>
</dbReference>
<dbReference type="GO" id="GO:0009267">
    <property type="term" value="P:cellular response to starvation"/>
    <property type="evidence" value="ECO:0007669"/>
    <property type="project" value="TreeGrafter"/>
</dbReference>
<dbReference type="FunCoup" id="N1J8T6">
    <property type="interactions" value="642"/>
</dbReference>
<dbReference type="GO" id="GO:0005770">
    <property type="term" value="C:late endosome"/>
    <property type="evidence" value="ECO:0007669"/>
    <property type="project" value="TreeGrafter"/>
</dbReference>
<dbReference type="InParanoid" id="N1J8T6"/>
<dbReference type="EMBL" id="CAUH01000048">
    <property type="protein sequence ID" value="CCU74178.1"/>
    <property type="molecule type" value="Genomic_DNA"/>
</dbReference>
<name>N1J8T6_BLUG1</name>
<feature type="compositionally biased region" description="Basic and acidic residues" evidence="4">
    <location>
        <begin position="1"/>
        <end position="15"/>
    </location>
</feature>
<feature type="domain" description="Vps41 beta-propeller" evidence="5">
    <location>
        <begin position="408"/>
        <end position="545"/>
    </location>
</feature>
<dbReference type="InterPro" id="IPR011990">
    <property type="entry name" value="TPR-like_helical_dom_sf"/>
</dbReference>
<protein>
    <submittedName>
        <fullName evidence="6">Vacuolar sorting protein</fullName>
    </submittedName>
</protein>
<dbReference type="InterPro" id="IPR057780">
    <property type="entry name" value="Beta-prop_Vps41"/>
</dbReference>
<feature type="repeat" description="CHCR" evidence="3">
    <location>
        <begin position="933"/>
        <end position="1093"/>
    </location>
</feature>
<dbReference type="SMART" id="SM00299">
    <property type="entry name" value="CLH"/>
    <property type="match status" value="1"/>
</dbReference>
<keyword evidence="2" id="KW-0653">Protein transport</keyword>
<dbReference type="Pfam" id="PF23556">
    <property type="entry name" value="TPR_Vps41"/>
    <property type="match status" value="1"/>
</dbReference>